<dbReference type="RefSeq" id="WP_003512141.1">
    <property type="nucleotide sequence ID" value="NC_015183.1"/>
</dbReference>
<evidence type="ECO:0000313" key="14">
    <source>
        <dbReference type="EMBL" id="OCJ35494.1"/>
    </source>
</evidence>
<accession>A0AA86KPS1</accession>
<dbReference type="SUPFAM" id="SSF82093">
    <property type="entry name" value="Heme chaperone CcmE"/>
    <property type="match status" value="1"/>
</dbReference>
<feature type="compositionally biased region" description="Low complexity" evidence="12">
    <location>
        <begin position="152"/>
        <end position="163"/>
    </location>
</feature>
<dbReference type="Pfam" id="PF03100">
    <property type="entry name" value="CcmE"/>
    <property type="match status" value="1"/>
</dbReference>
<feature type="binding site" description="axial binding residue" evidence="10 11">
    <location>
        <position position="127"/>
    </location>
    <ligand>
        <name>heme</name>
        <dbReference type="ChEBI" id="CHEBI:30413"/>
    </ligand>
    <ligandPart>
        <name>Fe</name>
        <dbReference type="ChEBI" id="CHEBI:18248"/>
    </ligandPart>
</feature>
<keyword evidence="10" id="KW-1003">Cell membrane</keyword>
<evidence type="ECO:0000256" key="11">
    <source>
        <dbReference type="PIRSR" id="PIRSR604329-50"/>
    </source>
</evidence>
<dbReference type="EMBL" id="CP049216">
    <property type="protein sequence ID" value="QTG13530.1"/>
    <property type="molecule type" value="Genomic_DNA"/>
</dbReference>
<dbReference type="InterPro" id="IPR036127">
    <property type="entry name" value="CcmE-like_sf"/>
</dbReference>
<dbReference type="GO" id="GO:0046872">
    <property type="term" value="F:metal ion binding"/>
    <property type="evidence" value="ECO:0007669"/>
    <property type="project" value="UniProtKB-KW"/>
</dbReference>
<comment type="similarity">
    <text evidence="10">Belongs to the CcmE/CycJ family.</text>
</comment>
<protein>
    <recommendedName>
        <fullName evidence="10">Cytochrome c-type biogenesis protein CcmE</fullName>
    </recommendedName>
    <alternativeName>
        <fullName evidence="10">Cytochrome c maturation protein E</fullName>
    </alternativeName>
    <alternativeName>
        <fullName evidence="10">Heme chaperone CcmE</fullName>
    </alternativeName>
</protein>
<evidence type="ECO:0000256" key="13">
    <source>
        <dbReference type="SAM" id="Phobius"/>
    </source>
</evidence>
<keyword evidence="7 10" id="KW-1133">Transmembrane helix</keyword>
<dbReference type="EMBL" id="LXKT01000022">
    <property type="protein sequence ID" value="OCJ35494.1"/>
    <property type="molecule type" value="Genomic_DNA"/>
</dbReference>
<dbReference type="GeneID" id="92770129"/>
<evidence type="ECO:0000256" key="8">
    <source>
        <dbReference type="ARBA" id="ARBA00023004"/>
    </source>
</evidence>
<evidence type="ECO:0000256" key="5">
    <source>
        <dbReference type="ARBA" id="ARBA00022748"/>
    </source>
</evidence>
<feature type="binding site" description="covalent" evidence="10 11">
    <location>
        <position position="123"/>
    </location>
    <ligand>
        <name>heme</name>
        <dbReference type="ChEBI" id="CHEBI:30413"/>
    </ligand>
</feature>
<dbReference type="Proteomes" id="UP000093451">
    <property type="component" value="Unassembled WGS sequence"/>
</dbReference>
<keyword evidence="5 10" id="KW-0201">Cytochrome c-type biogenesis</keyword>
<keyword evidence="3 10" id="KW-0812">Transmembrane</keyword>
<feature type="topological domain" description="Cytoplasmic" evidence="10">
    <location>
        <begin position="1"/>
        <end position="7"/>
    </location>
</feature>
<evidence type="ECO:0000256" key="12">
    <source>
        <dbReference type="SAM" id="MobiDB-lite"/>
    </source>
</evidence>
<dbReference type="KEGG" id="atf:Ach5_08970"/>
<reference evidence="15" key="2">
    <citation type="submission" date="2020-02" db="EMBL/GenBank/DDBJ databases">
        <title>Unexpected conservation and global transmission of agrobacterial virulence plasmids.</title>
        <authorList>
            <person name="Weisberg A.J."/>
            <person name="Davis E.W. II"/>
            <person name="Tabima J.R."/>
            <person name="Belcher M.S."/>
            <person name="Miller M."/>
            <person name="Kuo C.-H."/>
            <person name="Loper J.E."/>
            <person name="Grunwald N.J."/>
            <person name="Putnam M.L."/>
            <person name="Chang J.H."/>
        </authorList>
    </citation>
    <scope>NUCLEOTIDE SEQUENCE</scope>
    <source>
        <strain evidence="15">Q15/94</strain>
    </source>
</reference>
<dbReference type="HAMAP" id="MF_01959">
    <property type="entry name" value="CcmE"/>
    <property type="match status" value="1"/>
</dbReference>
<dbReference type="InterPro" id="IPR004329">
    <property type="entry name" value="CcmE"/>
</dbReference>
<organism evidence="14 16">
    <name type="scientific">Agrobacterium tumefaciens</name>
    <dbReference type="NCBI Taxonomy" id="358"/>
    <lineage>
        <taxon>Bacteria</taxon>
        <taxon>Pseudomonadati</taxon>
        <taxon>Pseudomonadota</taxon>
        <taxon>Alphaproteobacteria</taxon>
        <taxon>Hyphomicrobiales</taxon>
        <taxon>Rhizobiaceae</taxon>
        <taxon>Rhizobium/Agrobacterium group</taxon>
        <taxon>Agrobacterium</taxon>
        <taxon>Agrobacterium tumefaciens complex</taxon>
    </lineage>
</organism>
<dbReference type="AlphaFoldDB" id="A0AA86KPS1"/>
<comment type="function">
    <text evidence="10">Heme chaperone required for the biogenesis of c-type cytochromes. Transiently binds heme delivered by CcmC and transfers the heme to apo-cytochromes in a process facilitated by CcmF and CcmH.</text>
</comment>
<evidence type="ECO:0000256" key="10">
    <source>
        <dbReference type="HAMAP-Rule" id="MF_01959"/>
    </source>
</evidence>
<dbReference type="GO" id="GO:0017003">
    <property type="term" value="P:protein-heme linkage"/>
    <property type="evidence" value="ECO:0007669"/>
    <property type="project" value="UniProtKB-UniRule"/>
</dbReference>
<feature type="region of interest" description="Disordered" evidence="12">
    <location>
        <begin position="134"/>
        <end position="170"/>
    </location>
</feature>
<evidence type="ECO:0000256" key="7">
    <source>
        <dbReference type="ARBA" id="ARBA00022989"/>
    </source>
</evidence>
<dbReference type="Gene3D" id="2.40.50.140">
    <property type="entry name" value="Nucleic acid-binding proteins"/>
    <property type="match status" value="1"/>
</dbReference>
<keyword evidence="9 10" id="KW-0472">Membrane</keyword>
<dbReference type="Proteomes" id="UP000663946">
    <property type="component" value="Chromosome 1"/>
</dbReference>
<name>A0AA86KPS1_AGRTU</name>
<reference evidence="14 16" key="1">
    <citation type="journal article" date="2016" name="PeerJ">
        <title>Gall-ID: tools for genotyping gall-causing phytopathogenic bacteria.</title>
        <authorList>
            <person name="Davis E.W.II."/>
            <person name="Weisberg A.J."/>
            <person name="Tabima J.F."/>
            <person name="Grunwald N.J."/>
            <person name="Chang J.H."/>
        </authorList>
    </citation>
    <scope>NUCLEOTIDE SEQUENCE [LARGE SCALE GENOMIC DNA]</scope>
    <source>
        <strain evidence="14 16">N2/73</strain>
    </source>
</reference>
<feature type="transmembrane region" description="Helical" evidence="13">
    <location>
        <begin position="12"/>
        <end position="38"/>
    </location>
</feature>
<dbReference type="InterPro" id="IPR012340">
    <property type="entry name" value="NA-bd_OB-fold"/>
</dbReference>
<dbReference type="PANTHER" id="PTHR34128">
    <property type="entry name" value="CYTOCHROME C-TYPE BIOGENESIS PROTEIN CCME HOMOLOG, MITOCHONDRIAL"/>
    <property type="match status" value="1"/>
</dbReference>
<dbReference type="NCBIfam" id="NF009731">
    <property type="entry name" value="PRK13254.1-5"/>
    <property type="match status" value="1"/>
</dbReference>
<dbReference type="PANTHER" id="PTHR34128:SF2">
    <property type="entry name" value="CYTOCHROME C-TYPE BIOGENESIS PROTEIN CCME HOMOLOG, MITOCHONDRIAL"/>
    <property type="match status" value="1"/>
</dbReference>
<evidence type="ECO:0000256" key="6">
    <source>
        <dbReference type="ARBA" id="ARBA00022968"/>
    </source>
</evidence>
<feature type="topological domain" description="Periplasmic" evidence="10">
    <location>
        <begin position="29"/>
        <end position="170"/>
    </location>
</feature>
<evidence type="ECO:0000313" key="16">
    <source>
        <dbReference type="Proteomes" id="UP000093451"/>
    </source>
</evidence>
<evidence type="ECO:0000256" key="3">
    <source>
        <dbReference type="ARBA" id="ARBA00022692"/>
    </source>
</evidence>
<evidence type="ECO:0000256" key="9">
    <source>
        <dbReference type="ARBA" id="ARBA00023136"/>
    </source>
</evidence>
<keyword evidence="8 10" id="KW-0408">Iron</keyword>
<evidence type="ECO:0000256" key="1">
    <source>
        <dbReference type="ARBA" id="ARBA00004370"/>
    </source>
</evidence>
<evidence type="ECO:0000256" key="4">
    <source>
        <dbReference type="ARBA" id="ARBA00022723"/>
    </source>
</evidence>
<dbReference type="GO" id="GO:0005886">
    <property type="term" value="C:plasma membrane"/>
    <property type="evidence" value="ECO:0007669"/>
    <property type="project" value="UniProtKB-SubCell"/>
</dbReference>
<dbReference type="GO" id="GO:0017004">
    <property type="term" value="P:cytochrome complex assembly"/>
    <property type="evidence" value="ECO:0007669"/>
    <property type="project" value="UniProtKB-KW"/>
</dbReference>
<sequence>MTRKQKRLAIIGGGMSFIVAAVLLVMFAFGQSIAYFYMPADLEKTPVNPGTRIRLGGLVAEGSVKRGEGRTVSFTVTDGEANVPVSYTGILPDLFREGQGVVTEGVFDAATHGFVADSVLAKHDENYMPKEVADRLKDKGLWQNTGEGGQPSGAAPSPAGASADKTGAIK</sequence>
<gene>
    <name evidence="10 15" type="primary">ccmE</name>
    <name evidence="10" type="synonym">cycJ</name>
    <name evidence="14" type="ORF">A6U91_09430</name>
    <name evidence="15" type="ORF">G6M86_09825</name>
</gene>
<evidence type="ECO:0000256" key="2">
    <source>
        <dbReference type="ARBA" id="ARBA00022617"/>
    </source>
</evidence>
<evidence type="ECO:0000313" key="15">
    <source>
        <dbReference type="EMBL" id="QTG13530.1"/>
    </source>
</evidence>
<keyword evidence="2 10" id="KW-0349">Heme</keyword>
<comment type="subcellular location">
    <subcellularLocation>
        <location evidence="10">Cell inner membrane</location>
        <topology evidence="10">Single-pass type II membrane protein</topology>
        <orientation evidence="10">Periplasmic side</orientation>
    </subcellularLocation>
    <subcellularLocation>
        <location evidence="1">Membrane</location>
    </subcellularLocation>
</comment>
<proteinExistence type="inferred from homology"/>
<keyword evidence="10" id="KW-0997">Cell inner membrane</keyword>
<dbReference type="GO" id="GO:0020037">
    <property type="term" value="F:heme binding"/>
    <property type="evidence" value="ECO:0007669"/>
    <property type="project" value="InterPro"/>
</dbReference>
<dbReference type="NCBIfam" id="NF009727">
    <property type="entry name" value="PRK13254.1-1"/>
    <property type="match status" value="1"/>
</dbReference>
<keyword evidence="4 10" id="KW-0479">Metal-binding</keyword>
<keyword evidence="6 10" id="KW-0735">Signal-anchor</keyword>